<evidence type="ECO:0000256" key="1">
    <source>
        <dbReference type="ARBA" id="ARBA00009477"/>
    </source>
</evidence>
<proteinExistence type="inferred from homology"/>
<dbReference type="Proteomes" id="UP001596161">
    <property type="component" value="Unassembled WGS sequence"/>
</dbReference>
<dbReference type="RefSeq" id="WP_378017012.1">
    <property type="nucleotide sequence ID" value="NZ_JBHSKT010000004.1"/>
</dbReference>
<protein>
    <submittedName>
        <fullName evidence="6">Efflux RND transporter periplasmic adaptor subunit</fullName>
    </submittedName>
</protein>
<name>A0ABW0EBQ6_9BACT</name>
<keyword evidence="2" id="KW-0813">Transport</keyword>
<accession>A0ABW0EBQ6</accession>
<evidence type="ECO:0000313" key="7">
    <source>
        <dbReference type="Proteomes" id="UP001596161"/>
    </source>
</evidence>
<evidence type="ECO:0000256" key="4">
    <source>
        <dbReference type="SAM" id="SignalP"/>
    </source>
</evidence>
<dbReference type="Gene3D" id="2.40.30.170">
    <property type="match status" value="1"/>
</dbReference>
<feature type="domain" description="CusB-like beta-barrel" evidence="5">
    <location>
        <begin position="241"/>
        <end position="308"/>
    </location>
</feature>
<feature type="coiled-coil region" evidence="3">
    <location>
        <begin position="162"/>
        <end position="189"/>
    </location>
</feature>
<evidence type="ECO:0000256" key="3">
    <source>
        <dbReference type="SAM" id="Coils"/>
    </source>
</evidence>
<gene>
    <name evidence="6" type="ORF">ACFPIB_08510</name>
</gene>
<dbReference type="Gene3D" id="2.40.420.20">
    <property type="match status" value="1"/>
</dbReference>
<dbReference type="Gene3D" id="1.10.287.470">
    <property type="entry name" value="Helix hairpin bin"/>
    <property type="match status" value="1"/>
</dbReference>
<evidence type="ECO:0000259" key="5">
    <source>
        <dbReference type="Pfam" id="PF25954"/>
    </source>
</evidence>
<feature type="chain" id="PRO_5047146519" evidence="4">
    <location>
        <begin position="24"/>
        <end position="391"/>
    </location>
</feature>
<dbReference type="Pfam" id="PF25954">
    <property type="entry name" value="Beta-barrel_RND_2"/>
    <property type="match status" value="1"/>
</dbReference>
<dbReference type="InterPro" id="IPR051909">
    <property type="entry name" value="MFP_Cation_Efflux"/>
</dbReference>
<dbReference type="PROSITE" id="PS51257">
    <property type="entry name" value="PROKAR_LIPOPROTEIN"/>
    <property type="match status" value="1"/>
</dbReference>
<feature type="signal peptide" evidence="4">
    <location>
        <begin position="1"/>
        <end position="23"/>
    </location>
</feature>
<evidence type="ECO:0000313" key="6">
    <source>
        <dbReference type="EMBL" id="MFC5270646.1"/>
    </source>
</evidence>
<dbReference type="NCBIfam" id="TIGR01730">
    <property type="entry name" value="RND_mfp"/>
    <property type="match status" value="1"/>
</dbReference>
<dbReference type="PANTHER" id="PTHR30097">
    <property type="entry name" value="CATION EFFLUX SYSTEM PROTEIN CUSB"/>
    <property type="match status" value="1"/>
</dbReference>
<dbReference type="SUPFAM" id="SSF111369">
    <property type="entry name" value="HlyD-like secretion proteins"/>
    <property type="match status" value="1"/>
</dbReference>
<dbReference type="InterPro" id="IPR006143">
    <property type="entry name" value="RND_pump_MFP"/>
</dbReference>
<reference evidence="7" key="1">
    <citation type="journal article" date="2019" name="Int. J. Syst. Evol. Microbiol.">
        <title>The Global Catalogue of Microorganisms (GCM) 10K type strain sequencing project: providing services to taxonomists for standard genome sequencing and annotation.</title>
        <authorList>
            <consortium name="The Broad Institute Genomics Platform"/>
            <consortium name="The Broad Institute Genome Sequencing Center for Infectious Disease"/>
            <person name="Wu L."/>
            <person name="Ma J."/>
        </authorList>
    </citation>
    <scope>NUCLEOTIDE SEQUENCE [LARGE SCALE GENOMIC DNA]</scope>
    <source>
        <strain evidence="7">KACC 12602</strain>
    </source>
</reference>
<dbReference type="PANTHER" id="PTHR30097:SF4">
    <property type="entry name" value="SLR6042 PROTEIN"/>
    <property type="match status" value="1"/>
</dbReference>
<keyword evidence="4" id="KW-0732">Signal</keyword>
<comment type="caution">
    <text evidence="6">The sequence shown here is derived from an EMBL/GenBank/DDBJ whole genome shotgun (WGS) entry which is preliminary data.</text>
</comment>
<dbReference type="EMBL" id="JBHSKT010000004">
    <property type="protein sequence ID" value="MFC5270646.1"/>
    <property type="molecule type" value="Genomic_DNA"/>
</dbReference>
<sequence>MLKSCKPAALASGFLLVFLSVFSGCNSATKEEKATETETAAAPENPNEVSLTDAQFKNSGIAFGQVEQKNISTVLRLNGMLDVPPQNLISVSAPLGGFVKKTDLLQGMKLNKGQVLAVLENPEYIALQQEYLDAKSKLNYQQLEFARQKELSEENVSSKKTFQQATSEYQQLRNRAAALKEQLALLSINPNKLSANNISSTIRIYSPINGFVKNVLVNTGKFVTPQDVLFELVNTEHMHAELTVFEKDIAKLKQGQKIKLTFPNLPGHEITASVYLVGRSIEADKTIRVHAHLDREDPELLPGMYVTALVEINAQTVPALPEAAIVQAEGKHVIFIAKNARTFEMVPVEIGATENGYTEVRLPENIPANAKIVTKGAYHIMAKKLNVGEEE</sequence>
<organism evidence="6 7">
    <name type="scientific">Adhaeribacter terreus</name>
    <dbReference type="NCBI Taxonomy" id="529703"/>
    <lineage>
        <taxon>Bacteria</taxon>
        <taxon>Pseudomonadati</taxon>
        <taxon>Bacteroidota</taxon>
        <taxon>Cytophagia</taxon>
        <taxon>Cytophagales</taxon>
        <taxon>Hymenobacteraceae</taxon>
        <taxon>Adhaeribacter</taxon>
    </lineage>
</organism>
<comment type="similarity">
    <text evidence="1">Belongs to the membrane fusion protein (MFP) (TC 8.A.1) family.</text>
</comment>
<keyword evidence="3" id="KW-0175">Coiled coil</keyword>
<keyword evidence="7" id="KW-1185">Reference proteome</keyword>
<dbReference type="InterPro" id="IPR058792">
    <property type="entry name" value="Beta-barrel_RND_2"/>
</dbReference>
<evidence type="ECO:0000256" key="2">
    <source>
        <dbReference type="ARBA" id="ARBA00022448"/>
    </source>
</evidence>